<dbReference type="Gene3D" id="2.40.170.20">
    <property type="entry name" value="TonB-dependent receptor, beta-barrel domain"/>
    <property type="match status" value="1"/>
</dbReference>
<dbReference type="Pfam" id="PF07715">
    <property type="entry name" value="Plug"/>
    <property type="match status" value="1"/>
</dbReference>
<dbReference type="eggNOG" id="COG4774">
    <property type="taxonomic scope" value="Bacteria"/>
</dbReference>
<protein>
    <submittedName>
        <fullName evidence="10">Putative TonB-dependent receptor BfrD</fullName>
    </submittedName>
</protein>
<sequence>MTDSSSSRQIPTSSLMFGLAMGWGTLSLLAGNASAASIAADEPSLKNPKAPEAIDASSKATLATSGKKGPHSAKQEDGSEAEEWVVTASPMNTLRTPMGISRMPHDALHTPQTINVVPQILMQQQNVKSLDEALKNVPGITASVGEGEGGMAGDQFLIRGFAAQNDIYENGLRDFGVYTRDSFDYENVAVIKGPSSQVFGNGTTGGAINITTKTPTLKNHIRASFSGGSGQYYRGTLDFNRMLTDSIGIRITGMGNENNTVGRDYVYSHRWGIAPSITFGMGKKLSYTLEYFHQTDNRIPDYGVPVLKKPGAAYGKPATEYGVKRTNWYGTTFDQDNSSVDMLTGRLKWEVSPYVTVYNDTRGGLYSRYFSASQEGCTSNQLSYNASGYLQNGAAYNCNTDFFGGNAAAAKLSRTGGVFGPNPYQQNDWSVQNVLSAVAKFDTGSVKHEMIGGVDIMHVYDRRENFAYNNAVARQYVNLLDPSPVVSGLNVVDGSSMPGGLVNTATAGQKKWKTGDATDVGAFFSEQAQLTPWFSVRAGFRWDHWDTHYSMTGGSYAKPDVHMGQAQDTFNPNVSLMYTPNDHGMIYFNWSESTTPLGLYVTNSSEPLNLKDQNSKPERSRLYELGAKYSAFHDRIGFAASVFRLEKGNSIQTDPSSGTVTPTSDTQRNQGVELSVSGMIMKNWNVIATYARYDSKTLSGTATDVGKQVQYVPRNQATVWTTYEIAPSKPYNFLVGGGMTWREGVFLDNANTARVPANVEFDAVVSHRFDKHWKVTMNGYNLANRLNYGNLFSNRVTPSIGRAFLFNLAADY</sequence>
<keyword evidence="5 9" id="KW-0798">TonB box</keyword>
<evidence type="ECO:0000256" key="6">
    <source>
        <dbReference type="ARBA" id="ARBA00023136"/>
    </source>
</evidence>
<gene>
    <name evidence="10" type="ORF">SRCM100623_02050</name>
</gene>
<dbReference type="SUPFAM" id="SSF56935">
    <property type="entry name" value="Porins"/>
    <property type="match status" value="1"/>
</dbReference>
<accession>A0A1A0DAG6</accession>
<dbReference type="EMBL" id="LYUD01000107">
    <property type="protein sequence ID" value="OAZ72030.1"/>
    <property type="molecule type" value="Genomic_DNA"/>
</dbReference>
<dbReference type="PANTHER" id="PTHR32552">
    <property type="entry name" value="FERRICHROME IRON RECEPTOR-RELATED"/>
    <property type="match status" value="1"/>
</dbReference>
<dbReference type="GO" id="GO:0009279">
    <property type="term" value="C:cell outer membrane"/>
    <property type="evidence" value="ECO:0007669"/>
    <property type="project" value="UniProtKB-SubCell"/>
</dbReference>
<keyword evidence="2 8" id="KW-0813">Transport</keyword>
<dbReference type="Pfam" id="PF00593">
    <property type="entry name" value="TonB_dep_Rec_b-barrel"/>
    <property type="match status" value="1"/>
</dbReference>
<keyword evidence="3 8" id="KW-1134">Transmembrane beta strand</keyword>
<proteinExistence type="inferred from homology"/>
<dbReference type="PATRIC" id="fig|438.15.peg.2277"/>
<reference evidence="10 11" key="1">
    <citation type="submission" date="2016-05" db="EMBL/GenBank/DDBJ databases">
        <title>Genome sequencing of Acetobacter pasteurianus strain SRCM100623.</title>
        <authorList>
            <person name="Song Y.R."/>
        </authorList>
    </citation>
    <scope>NUCLEOTIDE SEQUENCE [LARGE SCALE GENOMIC DNA]</scope>
    <source>
        <strain evidence="10 11">SRCM100623</strain>
    </source>
</reference>
<evidence type="ECO:0000256" key="7">
    <source>
        <dbReference type="ARBA" id="ARBA00023237"/>
    </source>
</evidence>
<evidence type="ECO:0000256" key="1">
    <source>
        <dbReference type="ARBA" id="ARBA00004571"/>
    </source>
</evidence>
<dbReference type="RefSeq" id="WP_003631096.1">
    <property type="nucleotide sequence ID" value="NZ_LYUD01000107.1"/>
</dbReference>
<keyword evidence="10" id="KW-0675">Receptor</keyword>
<dbReference type="InterPro" id="IPR039426">
    <property type="entry name" value="TonB-dep_rcpt-like"/>
</dbReference>
<keyword evidence="4 8" id="KW-0812">Transmembrane</keyword>
<name>A0A1A0DAG6_ACEPA</name>
<dbReference type="AlphaFoldDB" id="A0A1A0DAG6"/>
<comment type="similarity">
    <text evidence="8 9">Belongs to the TonB-dependent receptor family.</text>
</comment>
<dbReference type="InterPro" id="IPR036942">
    <property type="entry name" value="Beta-barrel_TonB_sf"/>
</dbReference>
<dbReference type="PROSITE" id="PS52016">
    <property type="entry name" value="TONB_DEPENDENT_REC_3"/>
    <property type="match status" value="1"/>
</dbReference>
<organism evidence="10 11">
    <name type="scientific">Acetobacter pasteurianus</name>
    <name type="common">Acetobacter turbidans</name>
    <dbReference type="NCBI Taxonomy" id="438"/>
    <lineage>
        <taxon>Bacteria</taxon>
        <taxon>Pseudomonadati</taxon>
        <taxon>Pseudomonadota</taxon>
        <taxon>Alphaproteobacteria</taxon>
        <taxon>Acetobacterales</taxon>
        <taxon>Acetobacteraceae</taxon>
        <taxon>Acetobacter</taxon>
    </lineage>
</organism>
<dbReference type="CDD" id="cd01347">
    <property type="entry name" value="ligand_gated_channel"/>
    <property type="match status" value="1"/>
</dbReference>
<dbReference type="PANTHER" id="PTHR32552:SF83">
    <property type="entry name" value="BLR3904 PROTEIN"/>
    <property type="match status" value="1"/>
</dbReference>
<evidence type="ECO:0000313" key="11">
    <source>
        <dbReference type="Proteomes" id="UP000093796"/>
    </source>
</evidence>
<evidence type="ECO:0000313" key="10">
    <source>
        <dbReference type="EMBL" id="OAZ72030.1"/>
    </source>
</evidence>
<comment type="caution">
    <text evidence="10">The sequence shown here is derived from an EMBL/GenBank/DDBJ whole genome shotgun (WGS) entry which is preliminary data.</text>
</comment>
<dbReference type="OrthoDB" id="9760333at2"/>
<evidence type="ECO:0000256" key="2">
    <source>
        <dbReference type="ARBA" id="ARBA00022448"/>
    </source>
</evidence>
<keyword evidence="6 8" id="KW-0472">Membrane</keyword>
<evidence type="ECO:0000256" key="3">
    <source>
        <dbReference type="ARBA" id="ARBA00022452"/>
    </source>
</evidence>
<dbReference type="GO" id="GO:0015344">
    <property type="term" value="F:siderophore uptake transmembrane transporter activity"/>
    <property type="evidence" value="ECO:0007669"/>
    <property type="project" value="TreeGrafter"/>
</dbReference>
<dbReference type="InterPro" id="IPR037066">
    <property type="entry name" value="Plug_dom_sf"/>
</dbReference>
<dbReference type="Proteomes" id="UP000093796">
    <property type="component" value="Unassembled WGS sequence"/>
</dbReference>
<comment type="subcellular location">
    <subcellularLocation>
        <location evidence="1 8">Cell outer membrane</location>
        <topology evidence="1 8">Multi-pass membrane protein</topology>
    </subcellularLocation>
</comment>
<evidence type="ECO:0000256" key="4">
    <source>
        <dbReference type="ARBA" id="ARBA00022692"/>
    </source>
</evidence>
<evidence type="ECO:0000256" key="9">
    <source>
        <dbReference type="RuleBase" id="RU003357"/>
    </source>
</evidence>
<evidence type="ECO:0000256" key="5">
    <source>
        <dbReference type="ARBA" id="ARBA00023077"/>
    </source>
</evidence>
<evidence type="ECO:0000256" key="8">
    <source>
        <dbReference type="PROSITE-ProRule" id="PRU01360"/>
    </source>
</evidence>
<dbReference type="InterPro" id="IPR012910">
    <property type="entry name" value="Plug_dom"/>
</dbReference>
<keyword evidence="7 8" id="KW-0998">Cell outer membrane</keyword>
<dbReference type="InterPro" id="IPR000531">
    <property type="entry name" value="Beta-barrel_TonB"/>
</dbReference>
<dbReference type="Gene3D" id="2.170.130.10">
    <property type="entry name" value="TonB-dependent receptor, plug domain"/>
    <property type="match status" value="1"/>
</dbReference>